<protein>
    <submittedName>
        <fullName evidence="1">Alpha-amylase</fullName>
    </submittedName>
</protein>
<proteinExistence type="predicted"/>
<gene>
    <name evidence="1" type="ORF">M9Y10_036617</name>
</gene>
<sequence length="131" mass="15062">MASQLTLKENGLSYDDILKIKIWWCRYLTEPLNDQGLIDIRRNVIQNDDHNQQNPGSLSRDMQDNCCALNGMMSIPDGLSDCSLCKETCENCRGRKIQAYQENAQPYSGKGYTYVHSGNQINQTTRKWMHI</sequence>
<name>A0ABR2GTI6_9EUKA</name>
<dbReference type="EMBL" id="JAPFFF010000060">
    <property type="protein sequence ID" value="KAK8837191.1"/>
    <property type="molecule type" value="Genomic_DNA"/>
</dbReference>
<reference evidence="1 2" key="1">
    <citation type="submission" date="2024-04" db="EMBL/GenBank/DDBJ databases">
        <title>Tritrichomonas musculus Genome.</title>
        <authorList>
            <person name="Alves-Ferreira E."/>
            <person name="Grigg M."/>
            <person name="Lorenzi H."/>
            <person name="Galac M."/>
        </authorList>
    </citation>
    <scope>NUCLEOTIDE SEQUENCE [LARGE SCALE GENOMIC DNA]</scope>
    <source>
        <strain evidence="1 2">EAF2021</strain>
    </source>
</reference>
<keyword evidence="2" id="KW-1185">Reference proteome</keyword>
<accession>A0ABR2GTI6</accession>
<comment type="caution">
    <text evidence="1">The sequence shown here is derived from an EMBL/GenBank/DDBJ whole genome shotgun (WGS) entry which is preliminary data.</text>
</comment>
<dbReference type="Proteomes" id="UP001470230">
    <property type="component" value="Unassembled WGS sequence"/>
</dbReference>
<organism evidence="1 2">
    <name type="scientific">Tritrichomonas musculus</name>
    <dbReference type="NCBI Taxonomy" id="1915356"/>
    <lineage>
        <taxon>Eukaryota</taxon>
        <taxon>Metamonada</taxon>
        <taxon>Parabasalia</taxon>
        <taxon>Tritrichomonadida</taxon>
        <taxon>Tritrichomonadidae</taxon>
        <taxon>Tritrichomonas</taxon>
    </lineage>
</organism>
<evidence type="ECO:0000313" key="2">
    <source>
        <dbReference type="Proteomes" id="UP001470230"/>
    </source>
</evidence>
<evidence type="ECO:0000313" key="1">
    <source>
        <dbReference type="EMBL" id="KAK8837191.1"/>
    </source>
</evidence>